<accession>A0A103UKT6</accession>
<reference evidence="1 2" key="1">
    <citation type="submission" date="2015-11" db="EMBL/GenBank/DDBJ databases">
        <title>Expanding the genomic diversity of Burkholderia species for the development of highly accurate diagnostics.</title>
        <authorList>
            <person name="Sahl J."/>
            <person name="Keim P."/>
            <person name="Wagner D."/>
        </authorList>
    </citation>
    <scope>NUCLEOTIDE SEQUENCE [LARGE SCALE GENOMIC DNA]</scope>
    <source>
        <strain evidence="1 2">MSMB1302</strain>
    </source>
</reference>
<evidence type="ECO:0000313" key="1">
    <source>
        <dbReference type="EMBL" id="KVK85556.1"/>
    </source>
</evidence>
<dbReference type="Proteomes" id="UP000069001">
    <property type="component" value="Unassembled WGS sequence"/>
</dbReference>
<sequence>MVRNNRHGIAIASSYVLVIPVRGFRPGRNDQTRQRIDAAFGDIVVQRNFIGFGVKNGSTRTHGTTT</sequence>
<dbReference type="AlphaFoldDB" id="A0A103UKT6"/>
<dbReference type="EMBL" id="LOYH01000030">
    <property type="protein sequence ID" value="KVK85556.1"/>
    <property type="molecule type" value="Genomic_DNA"/>
</dbReference>
<proteinExistence type="predicted"/>
<evidence type="ECO:0000313" key="2">
    <source>
        <dbReference type="Proteomes" id="UP000069001"/>
    </source>
</evidence>
<organism evidence="1 2">
    <name type="scientific">Burkholderia cepacia</name>
    <name type="common">Pseudomonas cepacia</name>
    <dbReference type="NCBI Taxonomy" id="292"/>
    <lineage>
        <taxon>Bacteria</taxon>
        <taxon>Pseudomonadati</taxon>
        <taxon>Pseudomonadota</taxon>
        <taxon>Betaproteobacteria</taxon>
        <taxon>Burkholderiales</taxon>
        <taxon>Burkholderiaceae</taxon>
        <taxon>Burkholderia</taxon>
        <taxon>Burkholderia cepacia complex</taxon>
    </lineage>
</organism>
<name>A0A103UKT6_BURCE</name>
<protein>
    <submittedName>
        <fullName evidence="1">Uncharacterized protein</fullName>
    </submittedName>
</protein>
<gene>
    <name evidence="1" type="ORF">WS90_08885</name>
</gene>
<comment type="caution">
    <text evidence="1">The sequence shown here is derived from an EMBL/GenBank/DDBJ whole genome shotgun (WGS) entry which is preliminary data.</text>
</comment>